<gene>
    <name evidence="5" type="primary">sdc1</name>
    <name evidence="5" type="ORF">SOMG_00167</name>
</gene>
<dbReference type="AlphaFoldDB" id="A0AAF0AVH9"/>
<evidence type="ECO:0000256" key="4">
    <source>
        <dbReference type="SAM" id="MobiDB-lite"/>
    </source>
</evidence>
<dbReference type="GO" id="GO:0005634">
    <property type="term" value="C:nucleus"/>
    <property type="evidence" value="ECO:0007669"/>
    <property type="project" value="UniProtKB-SubCell"/>
</dbReference>
<protein>
    <submittedName>
        <fullName evidence="5">Lid2 complex Dpy-30 domain subunit Sdc1</fullName>
    </submittedName>
</protein>
<keyword evidence="6" id="KW-1185">Reference proteome</keyword>
<dbReference type="RefSeq" id="XP_056036217.1">
    <property type="nucleotide sequence ID" value="XM_056178963.1"/>
</dbReference>
<evidence type="ECO:0000256" key="2">
    <source>
        <dbReference type="ARBA" id="ARBA00010849"/>
    </source>
</evidence>
<dbReference type="Gene3D" id="1.20.890.10">
    <property type="entry name" value="cAMP-dependent protein kinase regulatory subunit, dimerization-anchoring domain"/>
    <property type="match status" value="1"/>
</dbReference>
<comment type="similarity">
    <text evidence="2">Belongs to the dpy-30 family.</text>
</comment>
<evidence type="ECO:0000256" key="1">
    <source>
        <dbReference type="ARBA" id="ARBA00004123"/>
    </source>
</evidence>
<keyword evidence="3" id="KW-0539">Nucleus</keyword>
<reference evidence="5 6" key="1">
    <citation type="journal article" date="2023" name="G3 (Bethesda)">
        <title>A high-quality reference genome for the fission yeast Schizosaccharomyces osmophilus.</title>
        <authorList>
            <person name="Jia G.S."/>
            <person name="Zhang W.C."/>
            <person name="Liang Y."/>
            <person name="Liu X.H."/>
            <person name="Rhind N."/>
            <person name="Pidoux A."/>
            <person name="Brysch-Herzberg M."/>
            <person name="Du L.L."/>
        </authorList>
    </citation>
    <scope>NUCLEOTIDE SEQUENCE [LARGE SCALE GENOMIC DNA]</scope>
    <source>
        <strain evidence="5 6">CBS 15793</strain>
    </source>
</reference>
<sequence>MSGAAPSREYFNENVTPVLLEGMKVLARDRPENPLQVLGHYLLDASQNQLQRKQPEPMISEPQSQAQSQNMNQISPTSISNSNSNPQYPSTADASQYISPTSVPDTSSGP</sequence>
<comment type="subcellular location">
    <subcellularLocation>
        <location evidence="1">Nucleus</location>
    </subcellularLocation>
</comment>
<dbReference type="InterPro" id="IPR049629">
    <property type="entry name" value="DPY30_SDC1_DD"/>
</dbReference>
<feature type="compositionally biased region" description="Low complexity" evidence="4">
    <location>
        <begin position="72"/>
        <end position="87"/>
    </location>
</feature>
<feature type="region of interest" description="Disordered" evidence="4">
    <location>
        <begin position="46"/>
        <end position="110"/>
    </location>
</feature>
<dbReference type="Proteomes" id="UP001212411">
    <property type="component" value="Chromosome 1"/>
</dbReference>
<accession>A0AAF0AVH9</accession>
<organism evidence="5 6">
    <name type="scientific">Schizosaccharomyces osmophilus</name>
    <dbReference type="NCBI Taxonomy" id="2545709"/>
    <lineage>
        <taxon>Eukaryota</taxon>
        <taxon>Fungi</taxon>
        <taxon>Dikarya</taxon>
        <taxon>Ascomycota</taxon>
        <taxon>Taphrinomycotina</taxon>
        <taxon>Schizosaccharomycetes</taxon>
        <taxon>Schizosaccharomycetales</taxon>
        <taxon>Schizosaccharomycetaceae</taxon>
        <taxon>Schizosaccharomyces</taxon>
    </lineage>
</organism>
<feature type="compositionally biased region" description="Polar residues" evidence="4">
    <location>
        <begin position="88"/>
        <end position="110"/>
    </location>
</feature>
<feature type="compositionally biased region" description="Polar residues" evidence="4">
    <location>
        <begin position="61"/>
        <end position="71"/>
    </location>
</feature>
<dbReference type="GeneID" id="80873652"/>
<evidence type="ECO:0000256" key="3">
    <source>
        <dbReference type="ARBA" id="ARBA00023242"/>
    </source>
</evidence>
<name>A0AAF0AVH9_9SCHI</name>
<evidence type="ECO:0000313" key="5">
    <source>
        <dbReference type="EMBL" id="WBW71974.1"/>
    </source>
</evidence>
<dbReference type="InterPro" id="IPR007858">
    <property type="entry name" value="Dpy-30_motif"/>
</dbReference>
<dbReference type="Pfam" id="PF05186">
    <property type="entry name" value="Dpy-30"/>
    <property type="match status" value="1"/>
</dbReference>
<proteinExistence type="inferred from homology"/>
<dbReference type="KEGG" id="som:SOMG_00167"/>
<dbReference type="CDD" id="cd22965">
    <property type="entry name" value="DD_DPY30_SDC1"/>
    <property type="match status" value="1"/>
</dbReference>
<dbReference type="EMBL" id="CP115611">
    <property type="protein sequence ID" value="WBW71974.1"/>
    <property type="molecule type" value="Genomic_DNA"/>
</dbReference>
<evidence type="ECO:0000313" key="6">
    <source>
        <dbReference type="Proteomes" id="UP001212411"/>
    </source>
</evidence>